<feature type="transmembrane region" description="Helical" evidence="1">
    <location>
        <begin position="86"/>
        <end position="104"/>
    </location>
</feature>
<keyword evidence="1" id="KW-0812">Transmembrane</keyword>
<evidence type="ECO:0000313" key="3">
    <source>
        <dbReference type="EMBL" id="XBH07543.1"/>
    </source>
</evidence>
<reference evidence="3" key="1">
    <citation type="submission" date="2024-05" db="EMBL/GenBank/DDBJ databases">
        <title>Planctomycetes of the genus Singulisphaera possess chitinolytic capabilities.</title>
        <authorList>
            <person name="Ivanova A."/>
        </authorList>
    </citation>
    <scope>NUCLEOTIDE SEQUENCE</scope>
    <source>
        <strain evidence="3">Ch08T</strain>
    </source>
</reference>
<dbReference type="EMBL" id="CP155447">
    <property type="protein sequence ID" value="XBH07543.1"/>
    <property type="molecule type" value="Genomic_DNA"/>
</dbReference>
<name>A0AAU7CRB8_9BACT</name>
<keyword evidence="1" id="KW-1133">Transmembrane helix</keyword>
<dbReference type="InterPro" id="IPR025241">
    <property type="entry name" value="DUF4190"/>
</dbReference>
<dbReference type="Pfam" id="PF13828">
    <property type="entry name" value="DUF4190"/>
    <property type="match status" value="1"/>
</dbReference>
<evidence type="ECO:0000259" key="2">
    <source>
        <dbReference type="Pfam" id="PF13828"/>
    </source>
</evidence>
<gene>
    <name evidence="3" type="ORF">V5E97_16330</name>
</gene>
<evidence type="ECO:0000256" key="1">
    <source>
        <dbReference type="SAM" id="Phobius"/>
    </source>
</evidence>
<feature type="domain" description="DUF4190" evidence="2">
    <location>
        <begin position="34"/>
        <end position="94"/>
    </location>
</feature>
<protein>
    <submittedName>
        <fullName evidence="3">DUF4190 domain-containing protein</fullName>
    </submittedName>
</protein>
<dbReference type="RefSeq" id="WP_406700380.1">
    <property type="nucleotide sequence ID" value="NZ_CP155447.1"/>
</dbReference>
<proteinExistence type="predicted"/>
<organism evidence="3">
    <name type="scientific">Singulisphaera sp. Ch08</name>
    <dbReference type="NCBI Taxonomy" id="3120278"/>
    <lineage>
        <taxon>Bacteria</taxon>
        <taxon>Pseudomonadati</taxon>
        <taxon>Planctomycetota</taxon>
        <taxon>Planctomycetia</taxon>
        <taxon>Isosphaerales</taxon>
        <taxon>Isosphaeraceae</taxon>
        <taxon>Singulisphaera</taxon>
    </lineage>
</organism>
<accession>A0AAU7CRB8</accession>
<dbReference type="AlphaFoldDB" id="A0AAU7CRB8"/>
<keyword evidence="1" id="KW-0472">Membrane</keyword>
<feature type="transmembrane region" description="Helical" evidence="1">
    <location>
        <begin position="35"/>
        <end position="65"/>
    </location>
</feature>
<sequence>MALDQDQKPSASISAPTSGIDNEIAAYRAISPAAILSLLCGVVAVLSFTSWFFLVFTIAAIALGLSAERRIRRDPEIWTGRKMAQAGIALGLIFGLAAVTSTLVQDFLRSRAAGQFASQYADILRKGKIEDAAYYTVSPLAREGKKPGEVFKELTAQAQPGMPNEQLTTLQGIHDRLTSGPGESIAFERIEAHGLEGMNAYASVLYLLKGPGTQKYPEKEQFALIFMKGATIKGKTQWWIENSKFPYEPASYVHKEKAGESGHGHAH</sequence>